<keyword evidence="7" id="KW-1185">Reference proteome</keyword>
<keyword evidence="3 5" id="KW-1133">Transmembrane helix</keyword>
<proteinExistence type="predicted"/>
<feature type="transmembrane region" description="Helical" evidence="5">
    <location>
        <begin position="94"/>
        <end position="114"/>
    </location>
</feature>
<comment type="subcellular location">
    <subcellularLocation>
        <location evidence="1">Membrane</location>
        <topology evidence="1">Multi-pass membrane protein</topology>
    </subcellularLocation>
</comment>
<dbReference type="EMBL" id="CAJHJT010000056">
    <property type="protein sequence ID" value="CAD7014472.1"/>
    <property type="molecule type" value="Genomic_DNA"/>
</dbReference>
<dbReference type="Pfam" id="PF00230">
    <property type="entry name" value="MIP"/>
    <property type="match status" value="1"/>
</dbReference>
<dbReference type="Proteomes" id="UP000606786">
    <property type="component" value="Unassembled WGS sequence"/>
</dbReference>
<keyword evidence="2 5" id="KW-0812">Transmembrane</keyword>
<comment type="caution">
    <text evidence="6">The sequence shown here is derived from an EMBL/GenBank/DDBJ whole genome shotgun (WGS) entry which is preliminary data.</text>
</comment>
<name>A0A811VK48_CERCA</name>
<gene>
    <name evidence="6" type="ORF">CCAP1982_LOCUS22468</name>
</gene>
<dbReference type="InterPro" id="IPR023271">
    <property type="entry name" value="Aquaporin-like"/>
</dbReference>
<dbReference type="Gene3D" id="1.20.1080.10">
    <property type="entry name" value="Glycerol uptake facilitator protein"/>
    <property type="match status" value="1"/>
</dbReference>
<dbReference type="GO" id="GO:0015267">
    <property type="term" value="F:channel activity"/>
    <property type="evidence" value="ECO:0007669"/>
    <property type="project" value="InterPro"/>
</dbReference>
<evidence type="ECO:0000256" key="3">
    <source>
        <dbReference type="ARBA" id="ARBA00022989"/>
    </source>
</evidence>
<organism evidence="6 7">
    <name type="scientific">Ceratitis capitata</name>
    <name type="common">Mediterranean fruit fly</name>
    <name type="synonym">Tephritis capitata</name>
    <dbReference type="NCBI Taxonomy" id="7213"/>
    <lineage>
        <taxon>Eukaryota</taxon>
        <taxon>Metazoa</taxon>
        <taxon>Ecdysozoa</taxon>
        <taxon>Arthropoda</taxon>
        <taxon>Hexapoda</taxon>
        <taxon>Insecta</taxon>
        <taxon>Pterygota</taxon>
        <taxon>Neoptera</taxon>
        <taxon>Endopterygota</taxon>
        <taxon>Diptera</taxon>
        <taxon>Brachycera</taxon>
        <taxon>Muscomorpha</taxon>
        <taxon>Tephritoidea</taxon>
        <taxon>Tephritidae</taxon>
        <taxon>Ceratitis</taxon>
        <taxon>Ceratitis</taxon>
    </lineage>
</organism>
<feature type="transmembrane region" description="Helical" evidence="5">
    <location>
        <begin position="62"/>
        <end position="82"/>
    </location>
</feature>
<evidence type="ECO:0000256" key="2">
    <source>
        <dbReference type="ARBA" id="ARBA00022692"/>
    </source>
</evidence>
<accession>A0A811VK48</accession>
<reference evidence="6" key="1">
    <citation type="submission" date="2020-11" db="EMBL/GenBank/DDBJ databases">
        <authorList>
            <person name="Whitehead M."/>
        </authorList>
    </citation>
    <scope>NUCLEOTIDE SEQUENCE</scope>
    <source>
        <strain evidence="6">EGII</strain>
    </source>
</reference>
<dbReference type="OrthoDB" id="3222at2759"/>
<dbReference type="AlphaFoldDB" id="A0A811VK48"/>
<evidence type="ECO:0000256" key="4">
    <source>
        <dbReference type="ARBA" id="ARBA00023136"/>
    </source>
</evidence>
<dbReference type="GO" id="GO:0016020">
    <property type="term" value="C:membrane"/>
    <property type="evidence" value="ECO:0007669"/>
    <property type="project" value="UniProtKB-SubCell"/>
</dbReference>
<dbReference type="SUPFAM" id="SSF81338">
    <property type="entry name" value="Aquaporin-like"/>
    <property type="match status" value="1"/>
</dbReference>
<dbReference type="InterPro" id="IPR000425">
    <property type="entry name" value="MIP"/>
</dbReference>
<keyword evidence="4 5" id="KW-0472">Membrane</keyword>
<evidence type="ECO:0000313" key="7">
    <source>
        <dbReference type="Proteomes" id="UP000606786"/>
    </source>
</evidence>
<evidence type="ECO:0000256" key="1">
    <source>
        <dbReference type="ARBA" id="ARBA00004141"/>
    </source>
</evidence>
<evidence type="ECO:0000313" key="6">
    <source>
        <dbReference type="EMBL" id="CAD7014472.1"/>
    </source>
</evidence>
<protein>
    <submittedName>
        <fullName evidence="6">(Mediterranean fruit fly) hypothetical protein</fullName>
    </submittedName>
</protein>
<sequence>MASLDLQPSPVDNTTTQVQISYEQREKKVFHENTEMTFTMDRVSEDIPKIIGVSDITENKKIWRALIGEFIGTFFLVAIGVGSCTGGDAYSPSVPQIAFCFGLVVATMAVVSLLN</sequence>
<evidence type="ECO:0000256" key="5">
    <source>
        <dbReference type="SAM" id="Phobius"/>
    </source>
</evidence>